<dbReference type="SUPFAM" id="SSF54593">
    <property type="entry name" value="Glyoxalase/Bleomycin resistance protein/Dihydroxybiphenyl dioxygenase"/>
    <property type="match status" value="1"/>
</dbReference>
<dbReference type="Proteomes" id="UP000184418">
    <property type="component" value="Unassembled WGS sequence"/>
</dbReference>
<gene>
    <name evidence="1" type="ORF">SAMN02745146_3641</name>
</gene>
<evidence type="ECO:0000313" key="1">
    <source>
        <dbReference type="EMBL" id="SHJ66743.1"/>
    </source>
</evidence>
<dbReference type="InterPro" id="IPR029068">
    <property type="entry name" value="Glyas_Bleomycin-R_OHBP_Dase"/>
</dbReference>
<name>A0A1M6L691_9BACT</name>
<accession>A0A1M6L691</accession>
<protein>
    <submittedName>
        <fullName evidence="1">Uncharacterized protein</fullName>
    </submittedName>
</protein>
<reference evidence="1 2" key="1">
    <citation type="submission" date="2016-11" db="EMBL/GenBank/DDBJ databases">
        <authorList>
            <person name="Jaros S."/>
            <person name="Januszkiewicz K."/>
            <person name="Wedrychowicz H."/>
        </authorList>
    </citation>
    <scope>NUCLEOTIDE SEQUENCE [LARGE SCALE GENOMIC DNA]</scope>
    <source>
        <strain evidence="1 2">DSM 21074</strain>
    </source>
</reference>
<sequence length="177" mass="19439">MKNNLLAAAGLAAFTALVVSRRKHNGVAEHEGLAFKPKLKGRKGVIYPIPEGKLEPAIIWYNALLSEPDGPRRGSKDGFEYAVYKLDDTGVRLDTNPKYPKLSQATFYLSLNTAAEVATLYSELKESNARFAEDLKPINIPDLKGHNVLAQAVNVFVVYDLEGNRVGVTNNPIYPPT</sequence>
<proteinExistence type="predicted"/>
<evidence type="ECO:0000313" key="2">
    <source>
        <dbReference type="Proteomes" id="UP000184418"/>
    </source>
</evidence>
<dbReference type="OrthoDB" id="4548523at2"/>
<keyword evidence="2" id="KW-1185">Reference proteome</keyword>
<dbReference type="RefSeq" id="WP_073111851.1">
    <property type="nucleotide sequence ID" value="NZ_FQYN01000009.1"/>
</dbReference>
<dbReference type="EMBL" id="FQYN01000009">
    <property type="protein sequence ID" value="SHJ66743.1"/>
    <property type="molecule type" value="Genomic_DNA"/>
</dbReference>
<dbReference type="AlphaFoldDB" id="A0A1M6L691"/>
<dbReference type="STRING" id="1121955.SAMN02745146_3641"/>
<organism evidence="1 2">
    <name type="scientific">Hymenobacter daecheongensis DSM 21074</name>
    <dbReference type="NCBI Taxonomy" id="1121955"/>
    <lineage>
        <taxon>Bacteria</taxon>
        <taxon>Pseudomonadati</taxon>
        <taxon>Bacteroidota</taxon>
        <taxon>Cytophagia</taxon>
        <taxon>Cytophagales</taxon>
        <taxon>Hymenobacteraceae</taxon>
        <taxon>Hymenobacter</taxon>
    </lineage>
</organism>